<dbReference type="EMBL" id="QMIE01000007">
    <property type="protein sequence ID" value="TVM17378.1"/>
    <property type="molecule type" value="Genomic_DNA"/>
</dbReference>
<comment type="caution">
    <text evidence="3">The sequence shown here is derived from an EMBL/GenBank/DDBJ whole genome shotgun (WGS) entry which is preliminary data.</text>
</comment>
<evidence type="ECO:0000256" key="2">
    <source>
        <dbReference type="SAM" id="Phobius"/>
    </source>
</evidence>
<dbReference type="Gene3D" id="2.170.120.40">
    <property type="entry name" value="YbbR-like domain"/>
    <property type="match status" value="1"/>
</dbReference>
<organism evidence="3 4">
    <name type="scientific">Oceanidesulfovibrio indonesiensis</name>
    <dbReference type="NCBI Taxonomy" id="54767"/>
    <lineage>
        <taxon>Bacteria</taxon>
        <taxon>Pseudomonadati</taxon>
        <taxon>Thermodesulfobacteriota</taxon>
        <taxon>Desulfovibrionia</taxon>
        <taxon>Desulfovibrionales</taxon>
        <taxon>Desulfovibrionaceae</taxon>
        <taxon>Oceanidesulfovibrio</taxon>
    </lineage>
</organism>
<keyword evidence="2" id="KW-0472">Membrane</keyword>
<dbReference type="Proteomes" id="UP000448292">
    <property type="component" value="Unassembled WGS sequence"/>
</dbReference>
<evidence type="ECO:0000256" key="1">
    <source>
        <dbReference type="SAM" id="MobiDB-lite"/>
    </source>
</evidence>
<dbReference type="InterPro" id="IPR053154">
    <property type="entry name" value="c-di-AMP_regulator"/>
</dbReference>
<name>A0A7M3MEQ3_9BACT</name>
<sequence length="361" mass="40121">MRVNSRFVRTRRGSGKCSWRSSPHDGAEAEENDVKGNWQFLILAFLLAATAWFFVSGRERVDAWIELPVEFTGVQKDIVVRRGLRNKIEVRVRGPQGLVRNLDTRNVAYSLDLSAIRPGMNTVNLDSANLPLPGSIEVIEIDPPRLQVVADRIEEKVVAVIPQWSGELDEHYFLRGNETIPAVTKIRGPKEFVDRIEVIPTQVVTVEDSSPDTLVEDNVSLALPDEISADPHRVQMRLVFDVEKQAVDMKAPVRVDNFSGYDVEVDPAQVNVSLLAPVPLLEDGSLEETVAMNVVVGENLQPGVHELPYVPILPPQVTMESREPETIRVTLTPRPGARPVDNSTRSRSNTNSPTTQGLHTP</sequence>
<evidence type="ECO:0000313" key="3">
    <source>
        <dbReference type="EMBL" id="TVM17378.1"/>
    </source>
</evidence>
<dbReference type="PANTHER" id="PTHR37804:SF1">
    <property type="entry name" value="CDAA REGULATORY PROTEIN CDAR"/>
    <property type="match status" value="1"/>
</dbReference>
<feature type="region of interest" description="Disordered" evidence="1">
    <location>
        <begin position="1"/>
        <end position="30"/>
    </location>
</feature>
<evidence type="ECO:0000313" key="4">
    <source>
        <dbReference type="Proteomes" id="UP000448292"/>
    </source>
</evidence>
<protein>
    <recommendedName>
        <fullName evidence="5">YbbR-like domain-containing protein</fullName>
    </recommendedName>
</protein>
<feature type="region of interest" description="Disordered" evidence="1">
    <location>
        <begin position="320"/>
        <end position="361"/>
    </location>
</feature>
<reference evidence="3 4" key="1">
    <citation type="submission" date="2018-06" db="EMBL/GenBank/DDBJ databases">
        <title>Complete genome of Desulfovibrio indonesiensis P37SLT.</title>
        <authorList>
            <person name="Crispim J.S."/>
            <person name="Vidigal P.M.P."/>
            <person name="Silva L.C.F."/>
            <person name="Laguardia C.N."/>
            <person name="Araujo L.C."/>
            <person name="Dias R.S."/>
            <person name="Sousa M.P."/>
            <person name="Paula S.O."/>
            <person name="Silva C."/>
        </authorList>
    </citation>
    <scope>NUCLEOTIDE SEQUENCE [LARGE SCALE GENOMIC DNA]</scope>
    <source>
        <strain evidence="3 4">P37SLT</strain>
    </source>
</reference>
<dbReference type="OrthoDB" id="128578at2"/>
<feature type="compositionally biased region" description="Low complexity" evidence="1">
    <location>
        <begin position="342"/>
        <end position="355"/>
    </location>
</feature>
<keyword evidence="2" id="KW-1133">Transmembrane helix</keyword>
<feature type="transmembrane region" description="Helical" evidence="2">
    <location>
        <begin position="38"/>
        <end position="55"/>
    </location>
</feature>
<dbReference type="PANTHER" id="PTHR37804">
    <property type="entry name" value="CDAA REGULATORY PROTEIN CDAR"/>
    <property type="match status" value="1"/>
</dbReference>
<dbReference type="Gene3D" id="2.170.120.30">
    <property type="match status" value="2"/>
</dbReference>
<accession>A0A7M3MEQ3</accession>
<dbReference type="InterPro" id="IPR012505">
    <property type="entry name" value="YbbR"/>
</dbReference>
<gene>
    <name evidence="3" type="ORF">DPQ33_09360</name>
</gene>
<keyword evidence="2" id="KW-0812">Transmembrane</keyword>
<dbReference type="AlphaFoldDB" id="A0A7M3MEQ3"/>
<dbReference type="Pfam" id="PF07949">
    <property type="entry name" value="YbbR"/>
    <property type="match status" value="1"/>
</dbReference>
<keyword evidence="4" id="KW-1185">Reference proteome</keyword>
<evidence type="ECO:0008006" key="5">
    <source>
        <dbReference type="Google" id="ProtNLM"/>
    </source>
</evidence>
<proteinExistence type="predicted"/>